<name>A0AAV1USB8_9STRA</name>
<reference evidence="1" key="1">
    <citation type="submission" date="2024-01" db="EMBL/GenBank/DDBJ databases">
        <authorList>
            <person name="Webb A."/>
        </authorList>
    </citation>
    <scope>NUCLEOTIDE SEQUENCE</scope>
    <source>
        <strain evidence="1">Pm1</strain>
    </source>
</reference>
<dbReference type="AlphaFoldDB" id="A0AAV1USB8"/>
<accession>A0AAV1USB8</accession>
<protein>
    <submittedName>
        <fullName evidence="1">Uncharacterized protein</fullName>
    </submittedName>
</protein>
<gene>
    <name evidence="1" type="ORF">PM001_LOCUS22674</name>
</gene>
<evidence type="ECO:0000313" key="1">
    <source>
        <dbReference type="EMBL" id="CAK7937524.1"/>
    </source>
</evidence>
<dbReference type="EMBL" id="CAKLBY020000227">
    <property type="protein sequence ID" value="CAK7937524.1"/>
    <property type="molecule type" value="Genomic_DNA"/>
</dbReference>
<dbReference type="PANTHER" id="PTHR13510:SF44">
    <property type="entry name" value="RABENOSYN-5"/>
    <property type="match status" value="1"/>
</dbReference>
<proteinExistence type="predicted"/>
<dbReference type="InterPro" id="IPR052727">
    <property type="entry name" value="Rab4/Rab5_effector"/>
</dbReference>
<organism evidence="1 2">
    <name type="scientific">Peronospora matthiolae</name>
    <dbReference type="NCBI Taxonomy" id="2874970"/>
    <lineage>
        <taxon>Eukaryota</taxon>
        <taxon>Sar</taxon>
        <taxon>Stramenopiles</taxon>
        <taxon>Oomycota</taxon>
        <taxon>Peronosporomycetes</taxon>
        <taxon>Peronosporales</taxon>
        <taxon>Peronosporaceae</taxon>
        <taxon>Peronospora</taxon>
    </lineage>
</organism>
<dbReference type="PANTHER" id="PTHR13510">
    <property type="entry name" value="FYVE-FINGER-CONTAINING RAB5 EFFECTOR PROTEIN RABENOSYN-5-RELATED"/>
    <property type="match status" value="1"/>
</dbReference>
<evidence type="ECO:0000313" key="2">
    <source>
        <dbReference type="Proteomes" id="UP001162060"/>
    </source>
</evidence>
<sequence length="143" mass="15610">MAAKVELQALVMTFIDEHLPTLTEYVASQSRHVNAGTKTLTANLKENVASKLFVALCEGSIPGKLEDVMFGMMSPTLEFVRVKSSYIDDIANAAVLSSVVKPTPGDPLHSIVLKRTQIHMPLQSMKLVKIETTCTRTPRAIEG</sequence>
<comment type="caution">
    <text evidence="1">The sequence shown here is derived from an EMBL/GenBank/DDBJ whole genome shotgun (WGS) entry which is preliminary data.</text>
</comment>
<dbReference type="Proteomes" id="UP001162060">
    <property type="component" value="Unassembled WGS sequence"/>
</dbReference>